<protein>
    <submittedName>
        <fullName evidence="1">Uncharacterized protein</fullName>
    </submittedName>
</protein>
<dbReference type="Proteomes" id="UP000051574">
    <property type="component" value="Unassembled WGS sequence"/>
</dbReference>
<accession>A0A0T6B6F3</accession>
<dbReference type="OrthoDB" id="6777319at2759"/>
<keyword evidence="2" id="KW-1185">Reference proteome</keyword>
<organism evidence="1 2">
    <name type="scientific">Oryctes borbonicus</name>
    <dbReference type="NCBI Taxonomy" id="1629725"/>
    <lineage>
        <taxon>Eukaryota</taxon>
        <taxon>Metazoa</taxon>
        <taxon>Ecdysozoa</taxon>
        <taxon>Arthropoda</taxon>
        <taxon>Hexapoda</taxon>
        <taxon>Insecta</taxon>
        <taxon>Pterygota</taxon>
        <taxon>Neoptera</taxon>
        <taxon>Endopterygota</taxon>
        <taxon>Coleoptera</taxon>
        <taxon>Polyphaga</taxon>
        <taxon>Scarabaeiformia</taxon>
        <taxon>Scarabaeidae</taxon>
        <taxon>Dynastinae</taxon>
        <taxon>Oryctes</taxon>
    </lineage>
</organism>
<dbReference type="Gene3D" id="2.60.40.1530">
    <property type="entry name" value="ntegrin, alpha v. Chain A, domain 4"/>
    <property type="match status" value="1"/>
</dbReference>
<evidence type="ECO:0000313" key="1">
    <source>
        <dbReference type="EMBL" id="KRT82669.1"/>
    </source>
</evidence>
<comment type="caution">
    <text evidence="1">The sequence shown here is derived from an EMBL/GenBank/DDBJ whole genome shotgun (WGS) entry which is preliminary data.</text>
</comment>
<gene>
    <name evidence="1" type="ORF">AMK59_4504</name>
</gene>
<dbReference type="EMBL" id="LJIG01009643">
    <property type="protein sequence ID" value="KRT82669.1"/>
    <property type="molecule type" value="Genomic_DNA"/>
</dbReference>
<sequence>MVRTSSNNGGEQRKDLSLKLIKSADLELKGASTEETYSYVNRTYGTATFQQIYKILKYDISPIQRANLTVFVPISLNYGDKNIKFLSLYAPEGSLAGQPITCHSSIKTIMDDKAPAVGDSDKKKRKRRDVITADEQLAKYPSNRTIYFNCTEDSVTVGVVCGTVTCDIGPFKNSKNIAELRFKMILNISELTDYKPDKDIVIVSTSGSLVIADDVSNSNPAR</sequence>
<evidence type="ECO:0000313" key="2">
    <source>
        <dbReference type="Proteomes" id="UP000051574"/>
    </source>
</evidence>
<reference evidence="1 2" key="1">
    <citation type="submission" date="2015-09" db="EMBL/GenBank/DDBJ databases">
        <title>Draft genome of the scarab beetle Oryctes borbonicus.</title>
        <authorList>
            <person name="Meyer J.M."/>
            <person name="Markov G.V."/>
            <person name="Baskaran P."/>
            <person name="Herrmann M."/>
            <person name="Sommer R.J."/>
            <person name="Roedelsperger C."/>
        </authorList>
    </citation>
    <scope>NUCLEOTIDE SEQUENCE [LARGE SCALE GENOMIC DNA]</scope>
    <source>
        <strain evidence="1">OB123</strain>
        <tissue evidence="1">Whole animal</tissue>
    </source>
</reference>
<proteinExistence type="predicted"/>
<name>A0A0T6B6F3_9SCAR</name>
<dbReference type="AlphaFoldDB" id="A0A0T6B6F3"/>